<protein>
    <submittedName>
        <fullName evidence="2">Uncharacterized protein</fullName>
    </submittedName>
</protein>
<accession>A0ABC9C7E2</accession>
<proteinExistence type="predicted"/>
<reference evidence="2 3" key="2">
    <citation type="submission" date="2024-10" db="EMBL/GenBank/DDBJ databases">
        <authorList>
            <person name="Ryan C."/>
        </authorList>
    </citation>
    <scope>NUCLEOTIDE SEQUENCE [LARGE SCALE GENOMIC DNA]</scope>
</reference>
<sequence length="68" mass="7706">MEAYAVSKSSNTKLVIKLETKDNTRWRGFLTPSGLVLGKHSSKYINSKSRSAFSRSIKWCHTSARMVK</sequence>
<dbReference type="AlphaFoldDB" id="A0ABC9C7E2"/>
<evidence type="ECO:0000313" key="3">
    <source>
        <dbReference type="Proteomes" id="UP001497457"/>
    </source>
</evidence>
<dbReference type="EMBL" id="OZ075138">
    <property type="protein sequence ID" value="CAL5012964.1"/>
    <property type="molecule type" value="Genomic_DNA"/>
</dbReference>
<organism evidence="2 3">
    <name type="scientific">Urochloa decumbens</name>
    <dbReference type="NCBI Taxonomy" id="240449"/>
    <lineage>
        <taxon>Eukaryota</taxon>
        <taxon>Viridiplantae</taxon>
        <taxon>Streptophyta</taxon>
        <taxon>Embryophyta</taxon>
        <taxon>Tracheophyta</taxon>
        <taxon>Spermatophyta</taxon>
        <taxon>Magnoliopsida</taxon>
        <taxon>Liliopsida</taxon>
        <taxon>Poales</taxon>
        <taxon>Poaceae</taxon>
        <taxon>PACMAD clade</taxon>
        <taxon>Panicoideae</taxon>
        <taxon>Panicodae</taxon>
        <taxon>Paniceae</taxon>
        <taxon>Melinidinae</taxon>
        <taxon>Urochloa</taxon>
    </lineage>
</organism>
<gene>
    <name evidence="1" type="ORF">URODEC1_LOCUS67654</name>
    <name evidence="2" type="ORF">URODEC1_LOCUS71158</name>
</gene>
<evidence type="ECO:0000313" key="1">
    <source>
        <dbReference type="EMBL" id="CAL5005765.1"/>
    </source>
</evidence>
<evidence type="ECO:0000313" key="2">
    <source>
        <dbReference type="EMBL" id="CAL5012964.1"/>
    </source>
</evidence>
<reference evidence="3" key="1">
    <citation type="submission" date="2024-06" db="EMBL/GenBank/DDBJ databases">
        <authorList>
            <person name="Ryan C."/>
        </authorList>
    </citation>
    <scope>NUCLEOTIDE SEQUENCE [LARGE SCALE GENOMIC DNA]</scope>
</reference>
<keyword evidence="3" id="KW-1185">Reference proteome</keyword>
<dbReference type="Proteomes" id="UP001497457">
    <property type="component" value="Chromosome 27b"/>
</dbReference>
<dbReference type="EMBL" id="OZ075137">
    <property type="protein sequence ID" value="CAL5005765.1"/>
    <property type="molecule type" value="Genomic_DNA"/>
</dbReference>
<name>A0ABC9C7E2_9POAL</name>
<dbReference type="Proteomes" id="UP001497457">
    <property type="component" value="Chromosome 28b"/>
</dbReference>